<proteinExistence type="predicted"/>
<name>A0A2K9NV97_BACTC</name>
<gene>
    <name evidence="1" type="ORF">C0V70_15250</name>
</gene>
<organism evidence="1 2">
    <name type="scientific">Bacteriovorax stolpii</name>
    <name type="common">Bdellovibrio stolpii</name>
    <dbReference type="NCBI Taxonomy" id="960"/>
    <lineage>
        <taxon>Bacteria</taxon>
        <taxon>Pseudomonadati</taxon>
        <taxon>Bdellovibrionota</taxon>
        <taxon>Bacteriovoracia</taxon>
        <taxon>Bacteriovoracales</taxon>
        <taxon>Bacteriovoracaceae</taxon>
        <taxon>Bacteriovorax</taxon>
    </lineage>
</organism>
<sequence length="223" mass="26389">MFKLFEIFYENVSFLRFKSDLFAKTKVIILLDTEKRIQGFSTFYDFDFPHHQKNYRVLFSGDTIIAPTYWGTSALTMEFLKNMILLKLKYPTRPVWWFLISKGYKTYLLLANNFIQYYPRYDKQTPIEQSTLISALSEKFYPGKFNAETGVIEFEANEHEHLRESIAPITDDLLSRYPKIKFFNDHNPGWKKGDELACIGEVDPLLGVVHPFKIMRKLLRLKK</sequence>
<protein>
    <submittedName>
        <fullName evidence="1">Uncharacterized protein</fullName>
    </submittedName>
</protein>
<accession>A0A2K9NV97</accession>
<evidence type="ECO:0000313" key="1">
    <source>
        <dbReference type="EMBL" id="AUN99439.1"/>
    </source>
</evidence>
<dbReference type="AlphaFoldDB" id="A0A2K9NV97"/>
<evidence type="ECO:0000313" key="2">
    <source>
        <dbReference type="Proteomes" id="UP000235584"/>
    </source>
</evidence>
<dbReference type="EMBL" id="CP025704">
    <property type="protein sequence ID" value="AUN99439.1"/>
    <property type="molecule type" value="Genomic_DNA"/>
</dbReference>
<reference evidence="1 2" key="1">
    <citation type="submission" date="2018-01" db="EMBL/GenBank/DDBJ databases">
        <title>Complete genome sequence of Bacteriovorax stolpii DSM12778.</title>
        <authorList>
            <person name="Tang B."/>
            <person name="Chang J."/>
        </authorList>
    </citation>
    <scope>NUCLEOTIDE SEQUENCE [LARGE SCALE GENOMIC DNA]</scope>
    <source>
        <strain evidence="1 2">DSM 12778</strain>
    </source>
</reference>
<dbReference type="KEGG" id="bsto:C0V70_15250"/>
<keyword evidence="2" id="KW-1185">Reference proteome</keyword>
<dbReference type="Proteomes" id="UP000235584">
    <property type="component" value="Chromosome"/>
</dbReference>